<feature type="coiled-coil region" evidence="1">
    <location>
        <begin position="299"/>
        <end position="333"/>
    </location>
</feature>
<dbReference type="EMBL" id="CAJNNV010005377">
    <property type="protein sequence ID" value="CAE8591999.1"/>
    <property type="molecule type" value="Genomic_DNA"/>
</dbReference>
<proteinExistence type="predicted"/>
<name>A0A813DVQ3_POLGL</name>
<feature type="compositionally biased region" description="Polar residues" evidence="2">
    <location>
        <begin position="357"/>
        <end position="380"/>
    </location>
</feature>
<evidence type="ECO:0000313" key="4">
    <source>
        <dbReference type="Proteomes" id="UP000654075"/>
    </source>
</evidence>
<protein>
    <submittedName>
        <fullName evidence="3">Uncharacterized protein</fullName>
    </submittedName>
</protein>
<organism evidence="3 4">
    <name type="scientific">Polarella glacialis</name>
    <name type="common">Dinoflagellate</name>
    <dbReference type="NCBI Taxonomy" id="89957"/>
    <lineage>
        <taxon>Eukaryota</taxon>
        <taxon>Sar</taxon>
        <taxon>Alveolata</taxon>
        <taxon>Dinophyceae</taxon>
        <taxon>Suessiales</taxon>
        <taxon>Suessiaceae</taxon>
        <taxon>Polarella</taxon>
    </lineage>
</organism>
<evidence type="ECO:0000313" key="3">
    <source>
        <dbReference type="EMBL" id="CAE8591999.1"/>
    </source>
</evidence>
<dbReference type="AlphaFoldDB" id="A0A813DVQ3"/>
<dbReference type="Proteomes" id="UP000654075">
    <property type="component" value="Unassembled WGS sequence"/>
</dbReference>
<accession>A0A813DVQ3</accession>
<feature type="region of interest" description="Disordered" evidence="2">
    <location>
        <begin position="357"/>
        <end position="403"/>
    </location>
</feature>
<gene>
    <name evidence="3" type="ORF">PGLA1383_LOCUS10657</name>
</gene>
<feature type="region of interest" description="Disordered" evidence="2">
    <location>
        <begin position="64"/>
        <end position="88"/>
    </location>
</feature>
<comment type="caution">
    <text evidence="3">The sequence shown here is derived from an EMBL/GenBank/DDBJ whole genome shotgun (WGS) entry which is preliminary data.</text>
</comment>
<evidence type="ECO:0000256" key="1">
    <source>
        <dbReference type="SAM" id="Coils"/>
    </source>
</evidence>
<evidence type="ECO:0000256" key="2">
    <source>
        <dbReference type="SAM" id="MobiDB-lite"/>
    </source>
</evidence>
<keyword evidence="4" id="KW-1185">Reference proteome</keyword>
<reference evidence="3" key="1">
    <citation type="submission" date="2021-02" db="EMBL/GenBank/DDBJ databases">
        <authorList>
            <person name="Dougan E. K."/>
            <person name="Rhodes N."/>
            <person name="Thang M."/>
            <person name="Chan C."/>
        </authorList>
    </citation>
    <scope>NUCLEOTIDE SEQUENCE</scope>
</reference>
<sequence>MLLGGLSQLPVAELKQRLAALGVQVPAWAVEKNDLVKILRSAEAHGRRAQPGAASWLTAPVIPTAAPGSETRRPAASPEPERSRLPRHMASFSTASGKEVAEPSTLEDAQAQAEREVENKQRVVASASARISEASLSVSSAQEALGTAAAERWRRTEAMSMSRSEFAEFNNAMRAEFQLLKDWISTFRMDSTSHGSWEEADDPKHFAVLQPLLRRVGGIEETMITAFSAAVAVPPSARGEFDCKVVAEISRGMSAHIAQLSSEMASSSHALSVQEAAVTTAESACSDADRSQVAAGQLLQAAEAELAGARSVLERLQAAARQVTDAVARTEAARLGSESAVVEFLEGQRRRFAEVATPTTPFRTLTPDSEPSSQGGQERTSPPAKRMRFKMPLTPFLPTSRKR</sequence>
<keyword evidence="1" id="KW-0175">Coiled coil</keyword>